<dbReference type="OrthoDB" id="384721at2"/>
<dbReference type="PROSITE" id="PS51704">
    <property type="entry name" value="GP_PDE"/>
    <property type="match status" value="1"/>
</dbReference>
<sequence>MTQIIAHRGSSVNRPENTLASFDEALRVGADGIELDVQQTKDGHLVVIHDVTVDRTTDGSGYIKNLTLAQLKELDAGTWFDKSFMGERIPSLSEVFELLEDRHFRGILNIELKMKKFAYRGMEKKVLALVKKKSWPFEIMYSSFSLCSLYRMHRLDKKAEIAYLVKEMKLLILLGRLLPWIKTLHLSHKWYFKNKYASKKALRLWTVNNEKLMSEIFKRDLPAIITDKPEIAKAVRDRVV</sequence>
<accession>A0A0E4H4G0</accession>
<name>A0A0E4H4G0_9STRE</name>
<dbReference type="SUPFAM" id="SSF51695">
    <property type="entry name" value="PLC-like phosphodiesterases"/>
    <property type="match status" value="1"/>
</dbReference>
<dbReference type="Pfam" id="PF03009">
    <property type="entry name" value="GDPD"/>
    <property type="match status" value="1"/>
</dbReference>
<dbReference type="AlphaFoldDB" id="A0A0E4H4G0"/>
<dbReference type="InterPro" id="IPR030395">
    <property type="entry name" value="GP_PDE_dom"/>
</dbReference>
<dbReference type="PANTHER" id="PTHR46211:SF1">
    <property type="entry name" value="GLYCEROPHOSPHODIESTER PHOSPHODIESTERASE, CYTOPLASMIC"/>
    <property type="match status" value="1"/>
</dbReference>
<dbReference type="RefSeq" id="WP_093650487.1">
    <property type="nucleotide sequence ID" value="NZ_CTEN01000002.1"/>
</dbReference>
<evidence type="ECO:0000313" key="3">
    <source>
        <dbReference type="Proteomes" id="UP000198604"/>
    </source>
</evidence>
<dbReference type="GO" id="GO:0008081">
    <property type="term" value="F:phosphoric diester hydrolase activity"/>
    <property type="evidence" value="ECO:0007669"/>
    <property type="project" value="InterPro"/>
</dbReference>
<organism evidence="2 3">
    <name type="scientific">Streptococcus varani</name>
    <dbReference type="NCBI Taxonomy" id="1608583"/>
    <lineage>
        <taxon>Bacteria</taxon>
        <taxon>Bacillati</taxon>
        <taxon>Bacillota</taxon>
        <taxon>Bacilli</taxon>
        <taxon>Lactobacillales</taxon>
        <taxon>Streptococcaceae</taxon>
        <taxon>Streptococcus</taxon>
    </lineage>
</organism>
<reference evidence="3" key="1">
    <citation type="submission" date="2015-03" db="EMBL/GenBank/DDBJ databases">
        <authorList>
            <person name="Urmite Genomes"/>
        </authorList>
    </citation>
    <scope>NUCLEOTIDE SEQUENCE [LARGE SCALE GENOMIC DNA]</scope>
    <source>
        <strain evidence="3">FF10</strain>
    </source>
</reference>
<protein>
    <submittedName>
        <fullName evidence="2">Glycerophosphoryl diester phosphodiesterase</fullName>
    </submittedName>
</protein>
<evidence type="ECO:0000313" key="2">
    <source>
        <dbReference type="EMBL" id="CQR24897.1"/>
    </source>
</evidence>
<dbReference type="Proteomes" id="UP000198604">
    <property type="component" value="Unassembled WGS sequence"/>
</dbReference>
<dbReference type="EMBL" id="CTEN01000002">
    <property type="protein sequence ID" value="CQR24897.1"/>
    <property type="molecule type" value="Genomic_DNA"/>
</dbReference>
<dbReference type="InterPro" id="IPR017946">
    <property type="entry name" value="PLC-like_Pdiesterase_TIM-brl"/>
</dbReference>
<gene>
    <name evidence="2" type="ORF">BN1356_01249</name>
</gene>
<dbReference type="Gene3D" id="3.20.20.190">
    <property type="entry name" value="Phosphatidylinositol (PI) phosphodiesterase"/>
    <property type="match status" value="1"/>
</dbReference>
<keyword evidence="3" id="KW-1185">Reference proteome</keyword>
<proteinExistence type="predicted"/>
<feature type="domain" description="GP-PDE" evidence="1">
    <location>
        <begin position="2"/>
        <end position="236"/>
    </location>
</feature>
<dbReference type="STRING" id="1608583.BN1356_01249"/>
<dbReference type="GO" id="GO:0006629">
    <property type="term" value="P:lipid metabolic process"/>
    <property type="evidence" value="ECO:0007669"/>
    <property type="project" value="InterPro"/>
</dbReference>
<dbReference type="PANTHER" id="PTHR46211">
    <property type="entry name" value="GLYCEROPHOSPHORYL DIESTER PHOSPHODIESTERASE"/>
    <property type="match status" value="1"/>
</dbReference>
<evidence type="ECO:0000259" key="1">
    <source>
        <dbReference type="PROSITE" id="PS51704"/>
    </source>
</evidence>